<dbReference type="GO" id="GO:1902936">
    <property type="term" value="F:phosphatidylinositol bisphosphate binding"/>
    <property type="evidence" value="ECO:0007669"/>
    <property type="project" value="TreeGrafter"/>
</dbReference>
<dbReference type="PRINTS" id="PR00180">
    <property type="entry name" value="CRETINALDHBP"/>
</dbReference>
<dbReference type="InterPro" id="IPR001251">
    <property type="entry name" value="CRAL-TRIO_dom"/>
</dbReference>
<dbReference type="Gene3D" id="1.20.5.1200">
    <property type="entry name" value="Alpha-tocopherol transfer"/>
    <property type="match status" value="1"/>
</dbReference>
<dbReference type="Pfam" id="PF00650">
    <property type="entry name" value="CRAL_TRIO"/>
    <property type="match status" value="1"/>
</dbReference>
<dbReference type="AlphaFoldDB" id="A0A1Q3FPB9"/>
<sequence>MDVDTVVYSNCKTPASYEPYRWTLSDKLKKAAKSELREDENVREQALAQMRDWIAKSAHIKRCRTDPLFLLRFLRTKKFSVPQACEMLEKYLTIRQTAAHMFSKCDIEDPDIEAIIDGGYIVPLPKRDSNGYQIVLSVAGNLDLDKVNSSLLARTHFLVQEVLADDEQSQIVGYRKVTDDRQITMKLLGMWSIMDIKRVAECIQNALPMRLKSIDFIGLPSSMASFAEFCISLLRPKMQKRTNFYRTAKDYASKMDKSILPDELGGNAGPLADMVAEFKERCRRKRAQLLAMDEMYIEVLKSSPYATDSCRADLDTGMIGSFRKLEVD</sequence>
<dbReference type="CDD" id="cd00170">
    <property type="entry name" value="SEC14"/>
    <property type="match status" value="1"/>
</dbReference>
<dbReference type="EMBL" id="GFDL01005717">
    <property type="protein sequence ID" value="JAV29328.1"/>
    <property type="molecule type" value="Transcribed_RNA"/>
</dbReference>
<dbReference type="PROSITE" id="PS50191">
    <property type="entry name" value="CRAL_TRIO"/>
    <property type="match status" value="1"/>
</dbReference>
<reference evidence="2" key="1">
    <citation type="submission" date="2017-01" db="EMBL/GenBank/DDBJ databases">
        <title>A deep insight into the sialotranscriptome of adult male and female Cluex tarsalis mosquitoes.</title>
        <authorList>
            <person name="Ribeiro J.M."/>
            <person name="Moreira F."/>
            <person name="Bernard K.A."/>
            <person name="Calvo E."/>
        </authorList>
    </citation>
    <scope>NUCLEOTIDE SEQUENCE</scope>
    <source>
        <strain evidence="2">Kern County</strain>
        <tissue evidence="2">Salivary glands</tissue>
    </source>
</reference>
<dbReference type="GO" id="GO:0016020">
    <property type="term" value="C:membrane"/>
    <property type="evidence" value="ECO:0007669"/>
    <property type="project" value="TreeGrafter"/>
</dbReference>
<organism evidence="2">
    <name type="scientific">Culex tarsalis</name>
    <name type="common">Encephalitis mosquito</name>
    <dbReference type="NCBI Taxonomy" id="7177"/>
    <lineage>
        <taxon>Eukaryota</taxon>
        <taxon>Metazoa</taxon>
        <taxon>Ecdysozoa</taxon>
        <taxon>Arthropoda</taxon>
        <taxon>Hexapoda</taxon>
        <taxon>Insecta</taxon>
        <taxon>Pterygota</taxon>
        <taxon>Neoptera</taxon>
        <taxon>Endopterygota</taxon>
        <taxon>Diptera</taxon>
        <taxon>Nematocera</taxon>
        <taxon>Culicoidea</taxon>
        <taxon>Culicidae</taxon>
        <taxon>Culicinae</taxon>
        <taxon>Culicini</taxon>
        <taxon>Culex</taxon>
        <taxon>Culex</taxon>
    </lineage>
</organism>
<accession>A0A1Q3FPB9</accession>
<feature type="domain" description="CRAL-TRIO" evidence="1">
    <location>
        <begin position="108"/>
        <end position="272"/>
    </location>
</feature>
<dbReference type="InterPro" id="IPR036865">
    <property type="entry name" value="CRAL-TRIO_dom_sf"/>
</dbReference>
<dbReference type="SUPFAM" id="SSF52087">
    <property type="entry name" value="CRAL/TRIO domain"/>
    <property type="match status" value="1"/>
</dbReference>
<protein>
    <submittedName>
        <fullName evidence="2">Putative phosphatidylinositol transfer protein sec14</fullName>
    </submittedName>
</protein>
<dbReference type="PANTHER" id="PTHR10174:SF166">
    <property type="entry name" value="LD40136P"/>
    <property type="match status" value="1"/>
</dbReference>
<dbReference type="InterPro" id="IPR036273">
    <property type="entry name" value="CRAL/TRIO_N_dom_sf"/>
</dbReference>
<name>A0A1Q3FPB9_CULTA</name>
<evidence type="ECO:0000313" key="2">
    <source>
        <dbReference type="EMBL" id="JAV29328.1"/>
    </source>
</evidence>
<dbReference type="PANTHER" id="PTHR10174">
    <property type="entry name" value="ALPHA-TOCOPHEROL TRANSFER PROTEIN-RELATED"/>
    <property type="match status" value="1"/>
</dbReference>
<dbReference type="InterPro" id="IPR011074">
    <property type="entry name" value="CRAL/TRIO_N_dom"/>
</dbReference>
<dbReference type="Gene3D" id="3.40.525.10">
    <property type="entry name" value="CRAL-TRIO lipid binding domain"/>
    <property type="match status" value="1"/>
</dbReference>
<proteinExistence type="predicted"/>
<dbReference type="SMART" id="SM00516">
    <property type="entry name" value="SEC14"/>
    <property type="match status" value="1"/>
</dbReference>
<dbReference type="SMART" id="SM01100">
    <property type="entry name" value="CRAL_TRIO_N"/>
    <property type="match status" value="1"/>
</dbReference>
<evidence type="ECO:0000259" key="1">
    <source>
        <dbReference type="PROSITE" id="PS50191"/>
    </source>
</evidence>
<dbReference type="Gene3D" id="1.10.8.20">
    <property type="entry name" value="N-terminal domain of phosphatidylinositol transfer protein sec14p"/>
    <property type="match status" value="1"/>
</dbReference>
<dbReference type="SUPFAM" id="SSF46938">
    <property type="entry name" value="CRAL/TRIO N-terminal domain"/>
    <property type="match status" value="1"/>
</dbReference>